<reference evidence="3" key="1">
    <citation type="journal article" date="2019" name="Int. J. Syst. Evol. Microbiol.">
        <title>The Global Catalogue of Microorganisms (GCM) 10K type strain sequencing project: providing services to taxonomists for standard genome sequencing and annotation.</title>
        <authorList>
            <consortium name="The Broad Institute Genomics Platform"/>
            <consortium name="The Broad Institute Genome Sequencing Center for Infectious Disease"/>
            <person name="Wu L."/>
            <person name="Ma J."/>
        </authorList>
    </citation>
    <scope>NUCLEOTIDE SEQUENCE [LARGE SCALE GENOMIC DNA]</scope>
    <source>
        <strain evidence="3">JCM 4358</strain>
    </source>
</reference>
<proteinExistence type="predicted"/>
<dbReference type="Proteomes" id="UP001499986">
    <property type="component" value="Unassembled WGS sequence"/>
</dbReference>
<organism evidence="2 3">
    <name type="scientific">Streptomyces coeruleofuscus</name>
    <dbReference type="NCBI Taxonomy" id="66879"/>
    <lineage>
        <taxon>Bacteria</taxon>
        <taxon>Bacillati</taxon>
        <taxon>Actinomycetota</taxon>
        <taxon>Actinomycetes</taxon>
        <taxon>Kitasatosporales</taxon>
        <taxon>Streptomycetaceae</taxon>
        <taxon>Streptomyces</taxon>
    </lineage>
</organism>
<evidence type="ECO:0000313" key="3">
    <source>
        <dbReference type="Proteomes" id="UP001499986"/>
    </source>
</evidence>
<accession>A0ABP5VIL0</accession>
<evidence type="ECO:0000313" key="2">
    <source>
        <dbReference type="EMBL" id="GAA2402528.1"/>
    </source>
</evidence>
<keyword evidence="3" id="KW-1185">Reference proteome</keyword>
<name>A0ABP5VIL0_9ACTN</name>
<protein>
    <submittedName>
        <fullName evidence="2">Uncharacterized protein</fullName>
    </submittedName>
</protein>
<evidence type="ECO:0000256" key="1">
    <source>
        <dbReference type="SAM" id="MobiDB-lite"/>
    </source>
</evidence>
<gene>
    <name evidence="2" type="ORF">GCM10010255_40380</name>
</gene>
<feature type="region of interest" description="Disordered" evidence="1">
    <location>
        <begin position="44"/>
        <end position="83"/>
    </location>
</feature>
<sequence>MPWAGESVTRTCVEGPHSHLACGISRAGSGSTEHRVCADQRQRMVTARPRSTTRRRVSQVPAPQHTADPTADGRGPVLWGRGPQADALAVRGMRPACRRRKPYVQRRFAIKTDHDP</sequence>
<dbReference type="EMBL" id="BAAASE010000005">
    <property type="protein sequence ID" value="GAA2402528.1"/>
    <property type="molecule type" value="Genomic_DNA"/>
</dbReference>
<comment type="caution">
    <text evidence="2">The sequence shown here is derived from an EMBL/GenBank/DDBJ whole genome shotgun (WGS) entry which is preliminary data.</text>
</comment>